<protein>
    <submittedName>
        <fullName evidence="1">Uncharacterized protein</fullName>
    </submittedName>
</protein>
<keyword evidence="2" id="KW-1185">Reference proteome</keyword>
<reference evidence="1" key="1">
    <citation type="submission" date="2022-04" db="EMBL/GenBank/DDBJ databases">
        <title>Jade perch genome.</title>
        <authorList>
            <person name="Chao B."/>
        </authorList>
    </citation>
    <scope>NUCLEOTIDE SEQUENCE</scope>
    <source>
        <strain evidence="1">CB-2022</strain>
    </source>
</reference>
<name>A0ACB8VJM2_9TELE</name>
<evidence type="ECO:0000313" key="2">
    <source>
        <dbReference type="Proteomes" id="UP000831701"/>
    </source>
</evidence>
<evidence type="ECO:0000313" key="1">
    <source>
        <dbReference type="EMBL" id="KAI3355671.1"/>
    </source>
</evidence>
<accession>A0ACB8VJM2</accession>
<dbReference type="EMBL" id="CM041550">
    <property type="protein sequence ID" value="KAI3355671.1"/>
    <property type="molecule type" value="Genomic_DNA"/>
</dbReference>
<comment type="caution">
    <text evidence="1">The sequence shown here is derived from an EMBL/GenBank/DDBJ whole genome shotgun (WGS) entry which is preliminary data.</text>
</comment>
<proteinExistence type="predicted"/>
<dbReference type="Proteomes" id="UP000831701">
    <property type="component" value="Chromosome 20"/>
</dbReference>
<gene>
    <name evidence="1" type="ORF">L3Q82_004263</name>
</gene>
<sequence>MTLEVLLTGARLKTNKGDAAFEVALPMWNALPVDVQCAASADAFKKQLKTHLFKLAFVSPRAVRAPQVVRAVIDFFTRMAVFDSCSVLLELKNLAFKEKKLLKSAITDNGGNISFVINKQCSLIVTSDVSNLSPNRLRSIQKYQTPVVGVDYVHTCLQRGVLLPVDEYKLDIPSSSVFSPPPPPLSLQKSSPLSHQEFILKLTLTFHLLRELLLITVISLKGNGKTWCVLELQSAQGEEGRQYRVVRYWKDDIGAKKAAVRDKLLFLSTSEEALEVYKSLRETLLTSGLQLRQDMPAQAGDLGSAPLQQLLLEEKLNTGSLSQEVGVFVELLWTEALGCLNNILRVPIDKLSLNDVSRVEGLLLQAQKKLRDADPAEAASLLNEVYTLLPHREPPLSPTAKGISQKLDLCQLIRDVLSVSEMTLGSPVPSCLGKYRALRCSIEAVDPSSSEFQAVTALLQDSSKTQIKQVLRVSRGVELQTFKSELGNIKPLLHSSSPSNFVGLLSRGLLLPRVGVELHGIERTDVGNLGSGIYFSDALSTSLKYAKPSVTDGSRLLLVCDVALGLCKDVHKKDFSLTQAPEGHHSVHGVRHTPNAHSEFEDDEYVVYSPDQVKLKYVVQFSVEGNKQIEFRPAIDTSAELCPPSADQELCLEDDAVEDIKNPLDNVKAGLLDSSGEQLPLQGVHVKCKLMDLLSQVIIFQKYTNLSAVPIEAKYVFPLDDSAAVCGFEAFINGKHVVGQVKEKETARKEYKQAIERGHGAYLMDQDAPDVFTISVGNLPPGATVLIKVTFVSELIVRDGSIFFSLPGSVAPWQESAALNQTTQVTVEKVCVSDETASTREFTLDMSIEMPYEISSLECITHKVKIKRTDCKAVVSVLPGEVMGAEGFQLSVTLSEVHLPRMWVEKHPDKDSQACMLVFYPDFDVDSGSAHDEVVLLLDTSESMKGESLHTARRIALQVLKKLDSNLRVNVIFFGTDHTETFLTAQPLVEARHEVESFIKGSSPVGGSTELWRPLRALSLLPPSRGVRNLLLLSDGHIQNAELTLKLLKENAQHSRVFTCGLSPTANRHMLRALAQAGGGAFEFFDTKTKHNWAEKVACQVKRMTSPGCSSVSVKWQQFNPTAPPPVQAPKQLHALFNDCHTLVYGFVPHCTQATLLGNLSGQELKTMVSSSELQKTRGTFLHKLTARALIRDYEDGNLDSNEAEHEGKKAELKRFIIDLSKEFSILSQFTSFVAIEERDSEQTEEGFTDIPKLIAEEDVDFLPYISWITAPENEEEEVGERSSSSSECSSMQSLSTEKEDMSFSEERKRESDDDMVFAPPPSSSFFRPPAPSAALRLQRRPIIKRAPIIAGDEFLDLGLIGAKGPEVQSSPAPPPPRLLSFGASIQKKKRKGRGLEDAGFEFATPSPAPLPPPPLVDGYLQNLGLAPELASPMATTAGLYVEARMRQSPMGYGLTNQGFGFTTPSPAPPPPPPPRPVNCYPQSLKRFSPKPPSPTAATAGLYVPVSLRQSLGGEDGLREEDFGFATPSPAPPPPPPNLPGLASFSFSLTPQWVSQSEEETTGIFDMLESSHSVIYPEPVFPFGQSAKELLGTAEPPAQMEILRRLPMSLSACSEPAHLVSSGMSKMMGSSADPEALKLRWAKIFQLQNSEGYWELTTELGELINVDVDVFANVFLKKKGIHSLGVKASEDILRLVATLLVLQLMRMEKLEEGKLLRTLFCLDDPSGPRPERWVDVKRAVDWVRWADRQYPCVYSRLEFGLSWESSTRQLLGFEDLPPFSSLSGRRSSERRFHGVIILLLGLLSVFLLAGLIGLAVHYHYSVHVVQLQNSPPSESNLTEHLQESNTKLVSSIEERDQLKANLTEMTKELTRLQSLSKQKLVLQDGGCSVVPVISFPLRLLLGNKADETAENKGADLVVIESYEEQKFLTDFIKKFTWIGLNDREKEGVWKWIDETPLTQASDFLCHIFPQYERWRSLNAERSKPVELKPSTTQSGRRSSERRFHGVIIILLLGLLSVFLLAGLIGLAVHYHYSVRGSAAELSTIRANLTERLQESNTKLVSAIEERDQLKANLTEMTEELKRLQSLSKQNRTCPAGWRMLSCTCYFFSTTSASWEQSRRDCRDKGADLVVIESYEEQELLTKIIKKDTWIGLNDREKEGVWKWIDETPLTQAYWWNRKPDNGGVSQQWGEEDCVKIIVGMKMEENWNDRQCEDSLQWICEKLP</sequence>
<organism evidence="1 2">
    <name type="scientific">Scortum barcoo</name>
    <name type="common">barcoo grunter</name>
    <dbReference type="NCBI Taxonomy" id="214431"/>
    <lineage>
        <taxon>Eukaryota</taxon>
        <taxon>Metazoa</taxon>
        <taxon>Chordata</taxon>
        <taxon>Craniata</taxon>
        <taxon>Vertebrata</taxon>
        <taxon>Euteleostomi</taxon>
        <taxon>Actinopterygii</taxon>
        <taxon>Neopterygii</taxon>
        <taxon>Teleostei</taxon>
        <taxon>Neoteleostei</taxon>
        <taxon>Acanthomorphata</taxon>
        <taxon>Eupercaria</taxon>
        <taxon>Centrarchiformes</taxon>
        <taxon>Terapontoidei</taxon>
        <taxon>Terapontidae</taxon>
        <taxon>Scortum</taxon>
    </lineage>
</organism>